<organism evidence="2 3">
    <name type="scientific">Rhodoplanes serenus</name>
    <dbReference type="NCBI Taxonomy" id="200615"/>
    <lineage>
        <taxon>Bacteria</taxon>
        <taxon>Pseudomonadati</taxon>
        <taxon>Pseudomonadota</taxon>
        <taxon>Alphaproteobacteria</taxon>
        <taxon>Hyphomicrobiales</taxon>
        <taxon>Nitrobacteraceae</taxon>
        <taxon>Rhodoplanes</taxon>
    </lineage>
</organism>
<feature type="region of interest" description="Disordered" evidence="1">
    <location>
        <begin position="295"/>
        <end position="379"/>
    </location>
</feature>
<feature type="compositionally biased region" description="Basic and acidic residues" evidence="1">
    <location>
        <begin position="347"/>
        <end position="362"/>
    </location>
</feature>
<dbReference type="RefSeq" id="WP_155481675.1">
    <property type="nucleotide sequence ID" value="NZ_WNKV01000037.1"/>
</dbReference>
<dbReference type="EMBL" id="WNKV01000037">
    <property type="protein sequence ID" value="MTW19428.1"/>
    <property type="molecule type" value="Genomic_DNA"/>
</dbReference>
<evidence type="ECO:0000313" key="3">
    <source>
        <dbReference type="Proteomes" id="UP000438991"/>
    </source>
</evidence>
<dbReference type="AlphaFoldDB" id="A0A9X5AVT7"/>
<evidence type="ECO:0000313" key="2">
    <source>
        <dbReference type="EMBL" id="MTW19428.1"/>
    </source>
</evidence>
<name>A0A9X5AVT7_9BRAD</name>
<evidence type="ECO:0000256" key="1">
    <source>
        <dbReference type="SAM" id="MobiDB-lite"/>
    </source>
</evidence>
<sequence length="406" mass="43837">MAGINPLQLPKWEPAPQVDWSPLARIGDAIGQYRRKEMMAQAVADATGPDGRVDLDKLGTSYLSGGEVDAGMAAARLADARAQRDYARATDERDFAWRRDEAARAQRNADRRYELDQRILEGGRLPAGFERDPATGGMRPIAGGPADPVYKRQVTDRQNAPAGYKWADPSNPDAGLVPIAGGPAEKVDAEVAARIGLGRSFLDQLPTIRQRVKSGEMTGPIDAAKGYIGVGAPGELRRQIDSGAEALLRNLTGAGMSQTEAAQYVRRYQFSPTDTAETAGAKLDQLERELRYVMDTVGRGRGGSLDRAPPPGTTRQPDRPAASAVPEQPATPAATFDERFTGGPPRAEVRPSAKVWGDREAESAGIYEPRPQTAGRPVQVRTVDEARRLPRGTRFIDPNGVERIVP</sequence>
<reference evidence="2 3" key="1">
    <citation type="submission" date="2019-11" db="EMBL/GenBank/DDBJ databases">
        <title>Whole-genome sequence of Rhodoplanes serenus DSM 18633, type strain.</title>
        <authorList>
            <person name="Kyndt J.A."/>
            <person name="Meyer T.E."/>
        </authorList>
    </citation>
    <scope>NUCLEOTIDE SEQUENCE [LARGE SCALE GENOMIC DNA]</scope>
    <source>
        <strain evidence="2 3">DSM 18633</strain>
    </source>
</reference>
<proteinExistence type="predicted"/>
<accession>A0A9X5AVT7</accession>
<protein>
    <submittedName>
        <fullName evidence="2">Uncharacterized protein</fullName>
    </submittedName>
</protein>
<comment type="caution">
    <text evidence="2">The sequence shown here is derived from an EMBL/GenBank/DDBJ whole genome shotgun (WGS) entry which is preliminary data.</text>
</comment>
<gene>
    <name evidence="2" type="ORF">GJ689_24870</name>
</gene>
<feature type="region of interest" description="Disordered" evidence="1">
    <location>
        <begin position="125"/>
        <end position="148"/>
    </location>
</feature>
<dbReference type="Proteomes" id="UP000438991">
    <property type="component" value="Unassembled WGS sequence"/>
</dbReference>